<keyword evidence="4 6" id="KW-0694">RNA-binding</keyword>
<dbReference type="STRING" id="556484.B7FRZ8"/>
<evidence type="ECO:0000256" key="2">
    <source>
        <dbReference type="ARBA" id="ARBA00022664"/>
    </source>
</evidence>
<evidence type="ECO:0000256" key="7">
    <source>
        <dbReference type="SAM" id="MobiDB-lite"/>
    </source>
</evidence>
<reference evidence="9 10" key="1">
    <citation type="journal article" date="2008" name="Nature">
        <title>The Phaeodactylum genome reveals the evolutionary history of diatom genomes.</title>
        <authorList>
            <person name="Bowler C."/>
            <person name="Allen A.E."/>
            <person name="Badger J.H."/>
            <person name="Grimwood J."/>
            <person name="Jabbari K."/>
            <person name="Kuo A."/>
            <person name="Maheswari U."/>
            <person name="Martens C."/>
            <person name="Maumus F."/>
            <person name="Otillar R.P."/>
            <person name="Rayko E."/>
            <person name="Salamov A."/>
            <person name="Vandepoele K."/>
            <person name="Beszteri B."/>
            <person name="Gruber A."/>
            <person name="Heijde M."/>
            <person name="Katinka M."/>
            <person name="Mock T."/>
            <person name="Valentin K."/>
            <person name="Verret F."/>
            <person name="Berges J.A."/>
            <person name="Brownlee C."/>
            <person name="Cadoret J.P."/>
            <person name="Chiovitti A."/>
            <person name="Choi C.J."/>
            <person name="Coesel S."/>
            <person name="De Martino A."/>
            <person name="Detter J.C."/>
            <person name="Durkin C."/>
            <person name="Falciatore A."/>
            <person name="Fournet J."/>
            <person name="Haruta M."/>
            <person name="Huysman M.J."/>
            <person name="Jenkins B.D."/>
            <person name="Jiroutova K."/>
            <person name="Jorgensen R.E."/>
            <person name="Joubert Y."/>
            <person name="Kaplan A."/>
            <person name="Kroger N."/>
            <person name="Kroth P.G."/>
            <person name="La Roche J."/>
            <person name="Lindquist E."/>
            <person name="Lommer M."/>
            <person name="Martin-Jezequel V."/>
            <person name="Lopez P.J."/>
            <person name="Lucas S."/>
            <person name="Mangogna M."/>
            <person name="McGinnis K."/>
            <person name="Medlin L.K."/>
            <person name="Montsant A."/>
            <person name="Oudot-Le Secq M.P."/>
            <person name="Napoli C."/>
            <person name="Obornik M."/>
            <person name="Parker M.S."/>
            <person name="Petit J.L."/>
            <person name="Porcel B.M."/>
            <person name="Poulsen N."/>
            <person name="Robison M."/>
            <person name="Rychlewski L."/>
            <person name="Rynearson T.A."/>
            <person name="Schmutz J."/>
            <person name="Shapiro H."/>
            <person name="Siaut M."/>
            <person name="Stanley M."/>
            <person name="Sussman M.R."/>
            <person name="Taylor A.R."/>
            <person name="Vardi A."/>
            <person name="von Dassow P."/>
            <person name="Vyverman W."/>
            <person name="Willis A."/>
            <person name="Wyrwicz L.S."/>
            <person name="Rokhsar D.S."/>
            <person name="Weissenbach J."/>
            <person name="Armbrust E.V."/>
            <person name="Green B.R."/>
            <person name="Van de Peer Y."/>
            <person name="Grigoriev I.V."/>
        </authorList>
    </citation>
    <scope>NUCLEOTIDE SEQUENCE [LARGE SCALE GENOMIC DNA]</scope>
    <source>
        <strain evidence="9 10">CCAP 1055/1</strain>
    </source>
</reference>
<keyword evidence="2" id="KW-0507">mRNA processing</keyword>
<dbReference type="AlphaFoldDB" id="B7FRZ8"/>
<dbReference type="InterPro" id="IPR034393">
    <property type="entry name" value="TatSF1-like"/>
</dbReference>
<evidence type="ECO:0000256" key="6">
    <source>
        <dbReference type="PROSITE-ProRule" id="PRU00176"/>
    </source>
</evidence>
<feature type="compositionally biased region" description="Polar residues" evidence="7">
    <location>
        <begin position="9"/>
        <end position="20"/>
    </location>
</feature>
<evidence type="ECO:0000256" key="4">
    <source>
        <dbReference type="ARBA" id="ARBA00022884"/>
    </source>
</evidence>
<dbReference type="GO" id="GO:0003723">
    <property type="term" value="F:RNA binding"/>
    <property type="evidence" value="ECO:0007669"/>
    <property type="project" value="UniProtKB-UniRule"/>
</dbReference>
<dbReference type="Gene3D" id="3.30.70.330">
    <property type="match status" value="2"/>
</dbReference>
<dbReference type="GO" id="GO:0005684">
    <property type="term" value="C:U2-type spliceosomal complex"/>
    <property type="evidence" value="ECO:0007669"/>
    <property type="project" value="TreeGrafter"/>
</dbReference>
<dbReference type="Pfam" id="PF00076">
    <property type="entry name" value="RRM_1"/>
    <property type="match status" value="1"/>
</dbReference>
<dbReference type="Proteomes" id="UP000000759">
    <property type="component" value="Chromosome 2"/>
</dbReference>
<keyword evidence="5" id="KW-0508">mRNA splicing</keyword>
<dbReference type="eggNOG" id="KOG1548">
    <property type="taxonomic scope" value="Eukaryota"/>
</dbReference>
<dbReference type="GO" id="GO:0000398">
    <property type="term" value="P:mRNA splicing, via spliceosome"/>
    <property type="evidence" value="ECO:0007669"/>
    <property type="project" value="InterPro"/>
</dbReference>
<feature type="region of interest" description="Disordered" evidence="7">
    <location>
        <begin position="339"/>
        <end position="403"/>
    </location>
</feature>
<keyword evidence="10" id="KW-1185">Reference proteome</keyword>
<dbReference type="PANTHER" id="PTHR15608:SF0">
    <property type="entry name" value="HIV TAT-SPECIFIC FACTOR 1"/>
    <property type="match status" value="1"/>
</dbReference>
<dbReference type="OrthoDB" id="10258585at2759"/>
<protein>
    <recommendedName>
        <fullName evidence="8">RRM domain-containing protein</fullName>
    </recommendedName>
</protein>
<feature type="region of interest" description="Disordered" evidence="7">
    <location>
        <begin position="1"/>
        <end position="21"/>
    </location>
</feature>
<comment type="similarity">
    <text evidence="1">Belongs to the HTATSF1 family.</text>
</comment>
<evidence type="ECO:0000259" key="8">
    <source>
        <dbReference type="PROSITE" id="PS50102"/>
    </source>
</evidence>
<dbReference type="SMART" id="SM00360">
    <property type="entry name" value="RRM"/>
    <property type="match status" value="2"/>
</dbReference>
<sequence>MGQGLPRTGMNTGGNVQSAPSKRWVDWGTPATTMVVTLPFRFASNRLFFPVVTMFDRSSRCNYWFTNFWSSLAFRSRQPGTVAPLGCTTDCAKAIGTLDGIDRILRSFGGPPITDYIRILGSSLTMTDGSREIAPSSAEAMLDTLYLYQNPTTGEVSTTARWTSRQLCRLLCPSTSTAILPQHLTLDTQILRLNTDGSYANTGWQAAKTAPIVRQAVEIWYYEQDGAVQGPVSSRQLATLYYDCPVVLYPTSRVYSESTPSWTPIQSLPLLQLALEALRPNGVNSLGTTQDTPTYDPGFLAFPSNTKVSEKEYDEIPKEAKDELEVFLQSTAIIGGSRITEDEEDETYESDNGTRYVKDPRTGNWIHEALAPKQPHKKESNEAKSSSHLQTASAHPPKKRKKAKFAAKNSKCWIYVTGLPPDCTEEEIASIFCKAGIIDLDPETQQPKIKIYLDQASGLPKGDASICYARAESVDLAVTLLDEAPFRPSVRSDACVQYVLHVERAKFEQRGRVFDDGRQRVSLAKRKVAKLAAVQATDWDEGEFNGRLTGGRKGLRIVVLKHLFDPSVLSANEEDGMLAVLERDLRKECEQWGVVEKITIFSKNLQGVVVVKFAQPGSASDAIKHLDGLEWPTGSSKRRVHATFWDGVTDFTVRNEIKEQEEAEKRQKEFGNWLEKQELPEELRLRITD</sequence>
<feature type="domain" description="RRM" evidence="8">
    <location>
        <begin position="412"/>
        <end position="507"/>
    </location>
</feature>
<dbReference type="HOGENOM" id="CLU_026945_1_1_1"/>
<dbReference type="KEGG" id="pti:PHATRDRAFT_43359"/>
<evidence type="ECO:0000256" key="1">
    <source>
        <dbReference type="ARBA" id="ARBA00007747"/>
    </source>
</evidence>
<keyword evidence="3" id="KW-0677">Repeat</keyword>
<gene>
    <name evidence="9" type="ORF">PHATRDRAFT_43359</name>
</gene>
<evidence type="ECO:0000256" key="3">
    <source>
        <dbReference type="ARBA" id="ARBA00022737"/>
    </source>
</evidence>
<dbReference type="InParanoid" id="B7FRZ8"/>
<evidence type="ECO:0000313" key="10">
    <source>
        <dbReference type="Proteomes" id="UP000000759"/>
    </source>
</evidence>
<evidence type="ECO:0000313" key="9">
    <source>
        <dbReference type="EMBL" id="EEC50705.1"/>
    </source>
</evidence>
<dbReference type="InterPro" id="IPR035979">
    <property type="entry name" value="RBD_domain_sf"/>
</dbReference>
<dbReference type="RefSeq" id="XP_002177891.1">
    <property type="nucleotide sequence ID" value="XM_002177855.1"/>
</dbReference>
<evidence type="ECO:0000256" key="5">
    <source>
        <dbReference type="ARBA" id="ARBA00023187"/>
    </source>
</evidence>
<dbReference type="InterPro" id="IPR012677">
    <property type="entry name" value="Nucleotide-bd_a/b_plait_sf"/>
</dbReference>
<dbReference type="GeneID" id="7197108"/>
<organism evidence="9 10">
    <name type="scientific">Phaeodactylum tricornutum (strain CCAP 1055/1)</name>
    <dbReference type="NCBI Taxonomy" id="556484"/>
    <lineage>
        <taxon>Eukaryota</taxon>
        <taxon>Sar</taxon>
        <taxon>Stramenopiles</taxon>
        <taxon>Ochrophyta</taxon>
        <taxon>Bacillariophyta</taxon>
        <taxon>Bacillariophyceae</taxon>
        <taxon>Bacillariophycidae</taxon>
        <taxon>Naviculales</taxon>
        <taxon>Phaeodactylaceae</taxon>
        <taxon>Phaeodactylum</taxon>
    </lineage>
</organism>
<name>B7FRZ8_PHATC</name>
<dbReference type="SUPFAM" id="SSF54928">
    <property type="entry name" value="RNA-binding domain, RBD"/>
    <property type="match status" value="2"/>
</dbReference>
<dbReference type="PANTHER" id="PTHR15608">
    <property type="entry name" value="SPLICING FACTOR U2AF-ASSOCIATED PROTEIN 2"/>
    <property type="match status" value="1"/>
</dbReference>
<dbReference type="EMBL" id="CM000606">
    <property type="protein sequence ID" value="EEC50705.1"/>
    <property type="molecule type" value="Genomic_DNA"/>
</dbReference>
<dbReference type="InterPro" id="IPR034392">
    <property type="entry name" value="TatSF1-like_RRM1"/>
</dbReference>
<dbReference type="CDD" id="cd12281">
    <property type="entry name" value="RRM1_TatSF1_like"/>
    <property type="match status" value="1"/>
</dbReference>
<reference evidence="10" key="2">
    <citation type="submission" date="2008-08" db="EMBL/GenBank/DDBJ databases">
        <authorList>
            <consortium name="Diatom Consortium"/>
            <person name="Grigoriev I."/>
            <person name="Grimwood J."/>
            <person name="Kuo A."/>
            <person name="Otillar R.P."/>
            <person name="Salamov A."/>
            <person name="Detter J.C."/>
            <person name="Lindquist E."/>
            <person name="Shapiro H."/>
            <person name="Lucas S."/>
            <person name="Glavina del Rio T."/>
            <person name="Pitluck S."/>
            <person name="Rokhsar D."/>
            <person name="Bowler C."/>
        </authorList>
    </citation>
    <scope>GENOME REANNOTATION</scope>
    <source>
        <strain evidence="10">CCAP 1055/1</strain>
    </source>
</reference>
<dbReference type="PROSITE" id="PS50102">
    <property type="entry name" value="RRM"/>
    <property type="match status" value="1"/>
</dbReference>
<proteinExistence type="inferred from homology"/>
<dbReference type="GO" id="GO:0005686">
    <property type="term" value="C:U2 snRNP"/>
    <property type="evidence" value="ECO:0007669"/>
    <property type="project" value="TreeGrafter"/>
</dbReference>
<dbReference type="InterPro" id="IPR000504">
    <property type="entry name" value="RRM_dom"/>
</dbReference>
<dbReference type="PaxDb" id="2850-Phatr43359"/>
<accession>B7FRZ8</accession>